<dbReference type="SUPFAM" id="SSF103481">
    <property type="entry name" value="Multidrug resistance efflux transporter EmrE"/>
    <property type="match status" value="2"/>
</dbReference>
<dbReference type="PANTHER" id="PTHR22911:SF135">
    <property type="entry name" value="BLR4310 PROTEIN"/>
    <property type="match status" value="1"/>
</dbReference>
<dbReference type="Proteomes" id="UP000323258">
    <property type="component" value="Unassembled WGS sequence"/>
</dbReference>
<evidence type="ECO:0000313" key="4">
    <source>
        <dbReference type="Proteomes" id="UP000323258"/>
    </source>
</evidence>
<gene>
    <name evidence="3" type="ORF">FY036_06445</name>
</gene>
<keyword evidence="1" id="KW-1133">Transmembrane helix</keyword>
<feature type="transmembrane region" description="Helical" evidence="1">
    <location>
        <begin position="179"/>
        <end position="199"/>
    </location>
</feature>
<reference evidence="3 4" key="2">
    <citation type="submission" date="2019-09" db="EMBL/GenBank/DDBJ databases">
        <title>Mesorhizobium sp. MaA-C15 isolated from Microcystis aeruginosa.</title>
        <authorList>
            <person name="Jeong S.E."/>
            <person name="Jin H.M."/>
            <person name="Jeon C.O."/>
        </authorList>
    </citation>
    <scope>NUCLEOTIDE SEQUENCE [LARGE SCALE GENOMIC DNA]</scope>
    <source>
        <strain evidence="3 4">MaA-C15</strain>
    </source>
</reference>
<organism evidence="3 4">
    <name type="scientific">Neoaquamicrobium microcysteis</name>
    <dbReference type="NCBI Taxonomy" id="2682781"/>
    <lineage>
        <taxon>Bacteria</taxon>
        <taxon>Pseudomonadati</taxon>
        <taxon>Pseudomonadota</taxon>
        <taxon>Alphaproteobacteria</taxon>
        <taxon>Hyphomicrobiales</taxon>
        <taxon>Phyllobacteriaceae</taxon>
        <taxon>Neoaquamicrobium</taxon>
    </lineage>
</organism>
<feature type="transmembrane region" description="Helical" evidence="1">
    <location>
        <begin position="73"/>
        <end position="92"/>
    </location>
</feature>
<dbReference type="Pfam" id="PF00892">
    <property type="entry name" value="EamA"/>
    <property type="match status" value="1"/>
</dbReference>
<dbReference type="InterPro" id="IPR037185">
    <property type="entry name" value="EmrE-like"/>
</dbReference>
<dbReference type="AlphaFoldDB" id="A0A5D4H0C5"/>
<keyword evidence="4" id="KW-1185">Reference proteome</keyword>
<dbReference type="Gene3D" id="1.10.3730.20">
    <property type="match status" value="1"/>
</dbReference>
<feature type="transmembrane region" description="Helical" evidence="1">
    <location>
        <begin position="205"/>
        <end position="228"/>
    </location>
</feature>
<feature type="domain" description="EamA" evidence="2">
    <location>
        <begin position="8"/>
        <end position="140"/>
    </location>
</feature>
<feature type="transmembrane region" description="Helical" evidence="1">
    <location>
        <begin position="98"/>
        <end position="117"/>
    </location>
</feature>
<evidence type="ECO:0000256" key="1">
    <source>
        <dbReference type="SAM" id="Phobius"/>
    </source>
</evidence>
<dbReference type="OrthoDB" id="7818056at2"/>
<dbReference type="InterPro" id="IPR000620">
    <property type="entry name" value="EamA_dom"/>
</dbReference>
<name>A0A5D4H0C5_9HYPH</name>
<protein>
    <submittedName>
        <fullName evidence="3">DMT family transporter</fullName>
    </submittedName>
</protein>
<feature type="transmembrane region" description="Helical" evidence="1">
    <location>
        <begin position="126"/>
        <end position="144"/>
    </location>
</feature>
<evidence type="ECO:0000259" key="2">
    <source>
        <dbReference type="Pfam" id="PF00892"/>
    </source>
</evidence>
<keyword evidence="1" id="KW-0812">Transmembrane</keyword>
<evidence type="ECO:0000313" key="3">
    <source>
        <dbReference type="EMBL" id="TYR33693.1"/>
    </source>
</evidence>
<feature type="transmembrane region" description="Helical" evidence="1">
    <location>
        <begin position="43"/>
        <end position="61"/>
    </location>
</feature>
<dbReference type="RefSeq" id="WP_148913899.1">
    <property type="nucleotide sequence ID" value="NZ_VSZS01000058.1"/>
</dbReference>
<sequence>MALSPNLRGSLFMAIAMAGFTFNDAITKVVVETMNTGQVMMVRGLFATAMIGLLAWSQGALKFPRQAAHPMVALRVCAELMATVFFLAALAHMPLANVSAVLQALPLAVTMGAALFLGEAVGWRRWLAIAAGFTGVMIIVRPGLEGFNAYSLMALGCVMFCAVRDLATKRIPSEVPSLLVSTATSAAVTIAGGVLIAPFGGWTPMSAGSVGLLAAAAVLLIIGYQFIIMAMRVGDISFVAPFRYTALIWAILLGFLVFGDVPDAAMIVGASIVVGSGLYALYRERGAGRRKPAAESTGPAMAPDGL</sequence>
<proteinExistence type="predicted"/>
<accession>A0A5D4H0C5</accession>
<feature type="transmembrane region" description="Helical" evidence="1">
    <location>
        <begin position="240"/>
        <end position="258"/>
    </location>
</feature>
<reference evidence="3 4" key="1">
    <citation type="submission" date="2019-08" db="EMBL/GenBank/DDBJ databases">
        <authorList>
            <person name="Seo Y.L."/>
        </authorList>
    </citation>
    <scope>NUCLEOTIDE SEQUENCE [LARGE SCALE GENOMIC DNA]</scope>
    <source>
        <strain evidence="3 4">MaA-C15</strain>
    </source>
</reference>
<keyword evidence="1" id="KW-0472">Membrane</keyword>
<dbReference type="GO" id="GO:0016020">
    <property type="term" value="C:membrane"/>
    <property type="evidence" value="ECO:0007669"/>
    <property type="project" value="InterPro"/>
</dbReference>
<dbReference type="PANTHER" id="PTHR22911">
    <property type="entry name" value="ACYL-MALONYL CONDENSING ENZYME-RELATED"/>
    <property type="match status" value="1"/>
</dbReference>
<feature type="transmembrane region" description="Helical" evidence="1">
    <location>
        <begin position="264"/>
        <end position="282"/>
    </location>
</feature>
<comment type="caution">
    <text evidence="3">The sequence shown here is derived from an EMBL/GenBank/DDBJ whole genome shotgun (WGS) entry which is preliminary data.</text>
</comment>
<dbReference type="EMBL" id="VSZS01000058">
    <property type="protein sequence ID" value="TYR33693.1"/>
    <property type="molecule type" value="Genomic_DNA"/>
</dbReference>